<proteinExistence type="predicted"/>
<protein>
    <submittedName>
        <fullName evidence="2">Uncharacterized protein</fullName>
    </submittedName>
</protein>
<dbReference type="AlphaFoldDB" id="A0A6C0DLI6"/>
<feature type="compositionally biased region" description="Low complexity" evidence="1">
    <location>
        <begin position="58"/>
        <end position="74"/>
    </location>
</feature>
<sequence length="284" mass="33941">MCRFFHGFLYKIDKIYYNYFINNKNIIIYIKMLNENTNSTSSETDYSVEEEMFEETNDSGSVTDTDSISDSYSYSSDDESSVIIQTANDYNHYSYIDDEIEYRLERIFREESEFIDTDKENGKYCIGLHKYNSYRKILILSNTVSTKSFLKFPYMDTLRYLYFYSILRPPIPKINIYSLSVLPDGTYSVILKTHWLRIIQRNWKKIFKERSEILLKRRSVQSLYNLQISGRYPAGLNSMPSIHGMLWNLNKKYILYKNKNRNTYETDIIIDMEIQELPLFIKSQ</sequence>
<name>A0A6C0DLI6_9ZZZZ</name>
<evidence type="ECO:0000256" key="1">
    <source>
        <dbReference type="SAM" id="MobiDB-lite"/>
    </source>
</evidence>
<dbReference type="EMBL" id="MN739633">
    <property type="protein sequence ID" value="QHT17311.1"/>
    <property type="molecule type" value="Genomic_DNA"/>
</dbReference>
<feature type="compositionally biased region" description="Acidic residues" evidence="1">
    <location>
        <begin position="46"/>
        <end position="57"/>
    </location>
</feature>
<organism evidence="2">
    <name type="scientific">viral metagenome</name>
    <dbReference type="NCBI Taxonomy" id="1070528"/>
    <lineage>
        <taxon>unclassified sequences</taxon>
        <taxon>metagenomes</taxon>
        <taxon>organismal metagenomes</taxon>
    </lineage>
</organism>
<accession>A0A6C0DLI6</accession>
<evidence type="ECO:0000313" key="2">
    <source>
        <dbReference type="EMBL" id="QHT17311.1"/>
    </source>
</evidence>
<reference evidence="2" key="1">
    <citation type="journal article" date="2020" name="Nature">
        <title>Giant virus diversity and host interactions through global metagenomics.</title>
        <authorList>
            <person name="Schulz F."/>
            <person name="Roux S."/>
            <person name="Paez-Espino D."/>
            <person name="Jungbluth S."/>
            <person name="Walsh D.A."/>
            <person name="Denef V.J."/>
            <person name="McMahon K.D."/>
            <person name="Konstantinidis K.T."/>
            <person name="Eloe-Fadrosh E.A."/>
            <person name="Kyrpides N.C."/>
            <person name="Woyke T."/>
        </authorList>
    </citation>
    <scope>NUCLEOTIDE SEQUENCE</scope>
    <source>
        <strain evidence="2">GVMAG-M-3300023174-24</strain>
    </source>
</reference>
<feature type="region of interest" description="Disordered" evidence="1">
    <location>
        <begin position="40"/>
        <end position="74"/>
    </location>
</feature>